<keyword evidence="1" id="KW-0812">Transmembrane</keyword>
<dbReference type="Proteomes" id="UP000621670">
    <property type="component" value="Unassembled WGS sequence"/>
</dbReference>
<organism evidence="2 3">
    <name type="scientific">Flavobacterium turcicum</name>
    <dbReference type="NCBI Taxonomy" id="2764718"/>
    <lineage>
        <taxon>Bacteria</taxon>
        <taxon>Pseudomonadati</taxon>
        <taxon>Bacteroidota</taxon>
        <taxon>Flavobacteriia</taxon>
        <taxon>Flavobacteriales</taxon>
        <taxon>Flavobacteriaceae</taxon>
        <taxon>Flavobacterium</taxon>
    </lineage>
</organism>
<reference evidence="2 3" key="1">
    <citation type="submission" date="2020-08" db="EMBL/GenBank/DDBJ databases">
        <title>Description of novel Flavobacterium F-400 isolate.</title>
        <authorList>
            <person name="Saticioglu I."/>
            <person name="Duman M."/>
            <person name="Altun S."/>
        </authorList>
    </citation>
    <scope>NUCLEOTIDE SEQUENCE [LARGE SCALE GENOMIC DNA]</scope>
    <source>
        <strain evidence="2 3">F-400</strain>
    </source>
</reference>
<name>A0ABR7JI23_9FLAO</name>
<feature type="transmembrane region" description="Helical" evidence="1">
    <location>
        <begin position="37"/>
        <end position="59"/>
    </location>
</feature>
<dbReference type="RefSeq" id="WP_166137275.1">
    <property type="nucleotide sequence ID" value="NZ_JAAOBY010000006.1"/>
</dbReference>
<dbReference type="EMBL" id="JACRUM010000006">
    <property type="protein sequence ID" value="MBC5863965.1"/>
    <property type="molecule type" value="Genomic_DNA"/>
</dbReference>
<proteinExistence type="predicted"/>
<protein>
    <recommendedName>
        <fullName evidence="4">DUF4328 domain-containing protein</fullName>
    </recommendedName>
</protein>
<accession>A0ABR7JI23</accession>
<gene>
    <name evidence="2" type="ORF">H8R26_11085</name>
</gene>
<feature type="transmembrane region" description="Helical" evidence="1">
    <location>
        <begin position="118"/>
        <end position="139"/>
    </location>
</feature>
<feature type="transmembrane region" description="Helical" evidence="1">
    <location>
        <begin position="79"/>
        <end position="97"/>
    </location>
</feature>
<comment type="caution">
    <text evidence="2">The sequence shown here is derived from an EMBL/GenBank/DDBJ whole genome shotgun (WGS) entry which is preliminary data.</text>
</comment>
<keyword evidence="1" id="KW-0472">Membrane</keyword>
<feature type="transmembrane region" description="Helical" evidence="1">
    <location>
        <begin position="161"/>
        <end position="182"/>
    </location>
</feature>
<evidence type="ECO:0000313" key="2">
    <source>
        <dbReference type="EMBL" id="MBC5863965.1"/>
    </source>
</evidence>
<keyword evidence="1" id="KW-1133">Transmembrane helix</keyword>
<evidence type="ECO:0000256" key="1">
    <source>
        <dbReference type="SAM" id="Phobius"/>
    </source>
</evidence>
<evidence type="ECO:0000313" key="3">
    <source>
        <dbReference type="Proteomes" id="UP000621670"/>
    </source>
</evidence>
<sequence length="202" mass="23348">MKELDLLKKDWQRSENSFEQVSADAIYQMIHKKSSSVVKWILIVSILEFVLLNGLSFFMNSKEYDAFVLAHPIIKTIEIINYVVIFGFIVLFFRNYRLISTLTSAKELIKQILTTRKVVKFYILWNIVFGGLTGTYTAIEGFNEGQKAANSQAELLDSENIIVILIFAVIIMGLIWCFYKLIYGSFLSRLSKNYTELKKIDL</sequence>
<keyword evidence="3" id="KW-1185">Reference proteome</keyword>
<evidence type="ECO:0008006" key="4">
    <source>
        <dbReference type="Google" id="ProtNLM"/>
    </source>
</evidence>